<organism evidence="1 2">
    <name type="scientific">Bacteroides pyogenes DSM 20611 = JCM 6294</name>
    <dbReference type="NCBI Taxonomy" id="1121100"/>
    <lineage>
        <taxon>Bacteria</taxon>
        <taxon>Pseudomonadati</taxon>
        <taxon>Bacteroidota</taxon>
        <taxon>Bacteroidia</taxon>
        <taxon>Bacteroidales</taxon>
        <taxon>Bacteroidaceae</taxon>
        <taxon>Bacteroides</taxon>
    </lineage>
</organism>
<name>W4PKD3_9BACE</name>
<dbReference type="eggNOG" id="COG4771">
    <property type="taxonomic scope" value="Bacteria"/>
</dbReference>
<gene>
    <name evidence="1" type="ORF">JCM6294_3449</name>
</gene>
<dbReference type="Proteomes" id="UP000018842">
    <property type="component" value="Unassembled WGS sequence"/>
</dbReference>
<dbReference type="AlphaFoldDB" id="W4PKD3"/>
<accession>W4PKD3</accession>
<proteinExistence type="predicted"/>
<protein>
    <submittedName>
        <fullName evidence="1">Type I restriction-modification system</fullName>
    </submittedName>
</protein>
<comment type="caution">
    <text evidence="1">The sequence shown here is derived from an EMBL/GenBank/DDBJ whole genome shotgun (WGS) entry which is preliminary data.</text>
</comment>
<evidence type="ECO:0000313" key="1">
    <source>
        <dbReference type="EMBL" id="GAE20281.1"/>
    </source>
</evidence>
<evidence type="ECO:0000313" key="2">
    <source>
        <dbReference type="Proteomes" id="UP000018842"/>
    </source>
</evidence>
<dbReference type="SUPFAM" id="SSF56935">
    <property type="entry name" value="Porins"/>
    <property type="match status" value="1"/>
</dbReference>
<reference evidence="2" key="1">
    <citation type="journal article" date="2014" name="Genome">
        <title>Draft Genome Sequences of Three Strains of Bacteroides pyogenes Isolated from a Cat and Swine.</title>
        <authorList>
            <person name="Sakamoto M."/>
            <person name="Oshima K."/>
            <person name="Suda W."/>
            <person name="Kitamura K."/>
            <person name="Iida T."/>
            <person name="Hattori M."/>
            <person name="Ohkuma M."/>
        </authorList>
    </citation>
    <scope>NUCLEOTIDE SEQUENCE [LARGE SCALE GENOMIC DNA]</scope>
    <source>
        <strain evidence="2">JCM 6294</strain>
    </source>
</reference>
<sequence length="263" mass="30020">MARTNIRQSLLDKWIDLDYNLNIIHRKYHPSSTSAFMQAFTHNPTESVYDENDLDAGGYSRIKAMEYYNPVAMINERKMENKNDNYGANIRAALNILPIKGLKWENFISYNKEQNETREYYTHYYPSRIGANGQAYIGNYQENDTQYESTLNYSNIFGKHSIQALLGYTYQYTYSTSASMTNSGFDFDDNQTHNIGAGTNLTEGKAACHPIKRITHISVFSDVSYITTMTSIFYPLLYVVTDPVALVIIISGDGSRQSVWDGV</sequence>
<dbReference type="EMBL" id="BAIR01000044">
    <property type="protein sequence ID" value="GAE20281.1"/>
    <property type="molecule type" value="Genomic_DNA"/>
</dbReference>